<feature type="compositionally biased region" description="Polar residues" evidence="5">
    <location>
        <begin position="436"/>
        <end position="461"/>
    </location>
</feature>
<reference evidence="8 9" key="1">
    <citation type="journal article" date="2018" name="Gigascience">
        <title>Genomes of trombidid mites reveal novel predicted allergens and laterally-transferred genes associated with secondary metabolism.</title>
        <authorList>
            <person name="Dong X."/>
            <person name="Chaisiri K."/>
            <person name="Xia D."/>
            <person name="Armstrong S.D."/>
            <person name="Fang Y."/>
            <person name="Donnelly M.J."/>
            <person name="Kadowaki T."/>
            <person name="McGarry J.W."/>
            <person name="Darby A.C."/>
            <person name="Makepeace B.L."/>
        </authorList>
    </citation>
    <scope>NUCLEOTIDE SEQUENCE [LARGE SCALE GENOMIC DNA]</scope>
    <source>
        <strain evidence="8">UoL-WK</strain>
    </source>
</reference>
<dbReference type="PANTHER" id="PTHR22948">
    <property type="entry name" value="TUDOR DOMAIN CONTAINING PROTEIN"/>
    <property type="match status" value="1"/>
</dbReference>
<evidence type="ECO:0008006" key="10">
    <source>
        <dbReference type="Google" id="ProtNLM"/>
    </source>
</evidence>
<dbReference type="InterPro" id="IPR050621">
    <property type="entry name" value="Tudor_domain_containing"/>
</dbReference>
<keyword evidence="1" id="KW-0479">Metal-binding</keyword>
<dbReference type="GO" id="GO:0008270">
    <property type="term" value="F:zinc ion binding"/>
    <property type="evidence" value="ECO:0007669"/>
    <property type="project" value="UniProtKB-KW"/>
</dbReference>
<evidence type="ECO:0000256" key="1">
    <source>
        <dbReference type="ARBA" id="ARBA00022723"/>
    </source>
</evidence>
<dbReference type="InterPro" id="IPR035437">
    <property type="entry name" value="SNase_OB-fold_sf"/>
</dbReference>
<dbReference type="Pfam" id="PF00567">
    <property type="entry name" value="TUDOR"/>
    <property type="match status" value="3"/>
</dbReference>
<feature type="compositionally biased region" description="Basic and acidic residues" evidence="5">
    <location>
        <begin position="411"/>
        <end position="432"/>
    </location>
</feature>
<dbReference type="SMART" id="SM00333">
    <property type="entry name" value="TUDOR"/>
    <property type="match status" value="3"/>
</dbReference>
<sequence>MRDKTPIPLNKEKMSALEELVATRKLIQVLSSRNDRCVTCAKPEFTEHLHFIVDEGISVDPVEGLPELHDVICAFCGKKEANCFKVCGKCFSATYCNKSCQKNHWSKHSKECGAKKVIDSASSLVNGEVNTVKEKSSALPTRASSQAAGDFLTNSKPYAISNEPKVEKSRPKSKADLEDIIDEVDEAMRKCNFEIKAAPKKISPVAPVPSAARPREIKRKELNSGETFPFALTFGSTPSNFYVQKIEDEEKAGFITQILNDECPKMNIWEKAKELKVGDFCAALFESDMSWYRAKVLQKTDEIVSIKFIDFGNIGNVAFKDIRPLPEQLYDTPALAIHCKLHDIKPVSGSTWEESEINAFAKLADSGNYTQCKVISITKDDMCSVDLLGTGNNSIAEKMLKNGHAMKINKDEVTPIKKASPKESPKVEKSVPKEAPSTSLNNNVKPPVTQSPKVETASTPEASKPLSSKPSSKSLLKLLSKNSESDNMKLAAFLDSVEENKSYSAVITTVYDKYQCKYCLMFNVDTFVEISNDLGNDASALKPCKDVKVGQIVAVKDVEDEWHRACILKINEDKTYACLFVDIGYVEKNTKTVYTLPQKYFEKASLFGLGTAIGESSRRAVENLQCDEPLSIVVVPTAIGNEVIARVRFEQGSNFCNMNIKSYKCALKEILNDLQKPLDPVETLPTAKLSLGEHDSMVVYQEPTKPEVFYVIGDSKLMAEIMTAIPNETRLGKMVTEPCVGMYCLAVCEGEEDWYRAVITKVQEHVCEVYFVDFGNYDTVAKKNLKTIRNEFSPEAKIAMAIKCMLAEEDQTPQNLERIEGAVNNEMIKMKVVSAEKNYYTVKLV</sequence>
<dbReference type="InterPro" id="IPR002999">
    <property type="entry name" value="Tudor"/>
</dbReference>
<dbReference type="PROSITE" id="PS50865">
    <property type="entry name" value="ZF_MYND_2"/>
    <property type="match status" value="1"/>
</dbReference>
<evidence type="ECO:0000256" key="3">
    <source>
        <dbReference type="ARBA" id="ARBA00022833"/>
    </source>
</evidence>
<name>A0A3S3Q080_9ACAR</name>
<dbReference type="PROSITE" id="PS50304">
    <property type="entry name" value="TUDOR"/>
    <property type="match status" value="2"/>
</dbReference>
<evidence type="ECO:0000259" key="6">
    <source>
        <dbReference type="PROSITE" id="PS50304"/>
    </source>
</evidence>
<feature type="domain" description="Tudor" evidence="6">
    <location>
        <begin position="274"/>
        <end position="332"/>
    </location>
</feature>
<evidence type="ECO:0000313" key="9">
    <source>
        <dbReference type="Proteomes" id="UP000285301"/>
    </source>
</evidence>
<dbReference type="STRING" id="1965070.A0A3S3Q080"/>
<keyword evidence="9" id="KW-1185">Reference proteome</keyword>
<dbReference type="AlphaFoldDB" id="A0A3S3Q080"/>
<dbReference type="InterPro" id="IPR002893">
    <property type="entry name" value="Znf_MYND"/>
</dbReference>
<organism evidence="8 9">
    <name type="scientific">Dinothrombium tinctorium</name>
    <dbReference type="NCBI Taxonomy" id="1965070"/>
    <lineage>
        <taxon>Eukaryota</taxon>
        <taxon>Metazoa</taxon>
        <taxon>Ecdysozoa</taxon>
        <taxon>Arthropoda</taxon>
        <taxon>Chelicerata</taxon>
        <taxon>Arachnida</taxon>
        <taxon>Acari</taxon>
        <taxon>Acariformes</taxon>
        <taxon>Trombidiformes</taxon>
        <taxon>Prostigmata</taxon>
        <taxon>Anystina</taxon>
        <taxon>Parasitengona</taxon>
        <taxon>Trombidioidea</taxon>
        <taxon>Trombidiidae</taxon>
        <taxon>Dinothrombium</taxon>
    </lineage>
</organism>
<evidence type="ECO:0000256" key="2">
    <source>
        <dbReference type="ARBA" id="ARBA00022771"/>
    </source>
</evidence>
<dbReference type="OrthoDB" id="6502730at2759"/>
<dbReference type="Pfam" id="PF01753">
    <property type="entry name" value="zf-MYND"/>
    <property type="match status" value="1"/>
</dbReference>
<evidence type="ECO:0000259" key="7">
    <source>
        <dbReference type="PROSITE" id="PS50865"/>
    </source>
</evidence>
<dbReference type="Gene3D" id="2.30.30.140">
    <property type="match status" value="3"/>
</dbReference>
<accession>A0A3S3Q080</accession>
<evidence type="ECO:0000256" key="4">
    <source>
        <dbReference type="PROSITE-ProRule" id="PRU00134"/>
    </source>
</evidence>
<keyword evidence="3" id="KW-0862">Zinc</keyword>
<dbReference type="CDD" id="cd20379">
    <property type="entry name" value="Tudor_dTUD-like"/>
    <property type="match status" value="1"/>
</dbReference>
<keyword evidence="2 4" id="KW-0863">Zinc-finger</keyword>
<dbReference type="PANTHER" id="PTHR22948:SF29">
    <property type="entry name" value="FI02030P-RELATED"/>
    <property type="match status" value="1"/>
</dbReference>
<dbReference type="GO" id="GO:0005737">
    <property type="term" value="C:cytoplasm"/>
    <property type="evidence" value="ECO:0007669"/>
    <property type="project" value="UniProtKB-ARBA"/>
</dbReference>
<proteinExistence type="predicted"/>
<feature type="domain" description="MYND-type" evidence="7">
    <location>
        <begin position="73"/>
        <end position="112"/>
    </location>
</feature>
<feature type="compositionally biased region" description="Low complexity" evidence="5">
    <location>
        <begin position="463"/>
        <end position="473"/>
    </location>
</feature>
<dbReference type="FunFam" id="2.30.30.140:FF:000018">
    <property type="entry name" value="Serine/threonine-protein kinase 31"/>
    <property type="match status" value="1"/>
</dbReference>
<dbReference type="SUPFAM" id="SSF63748">
    <property type="entry name" value="Tudor/PWWP/MBT"/>
    <property type="match status" value="3"/>
</dbReference>
<comment type="caution">
    <text evidence="8">The sequence shown here is derived from an EMBL/GenBank/DDBJ whole genome shotgun (WGS) entry which is preliminary data.</text>
</comment>
<feature type="domain" description="Tudor" evidence="6">
    <location>
        <begin position="737"/>
        <end position="795"/>
    </location>
</feature>
<dbReference type="SUPFAM" id="SSF144232">
    <property type="entry name" value="HIT/MYND zinc finger-like"/>
    <property type="match status" value="1"/>
</dbReference>
<dbReference type="Gene3D" id="2.40.50.90">
    <property type="match status" value="1"/>
</dbReference>
<dbReference type="Proteomes" id="UP000285301">
    <property type="component" value="Unassembled WGS sequence"/>
</dbReference>
<evidence type="ECO:0000313" key="8">
    <source>
        <dbReference type="EMBL" id="RWS11439.1"/>
    </source>
</evidence>
<protein>
    <recommendedName>
        <fullName evidence="10">Tudor domain-containing protein 1-like protein</fullName>
    </recommendedName>
</protein>
<dbReference type="EMBL" id="NCKU01001703">
    <property type="protein sequence ID" value="RWS11439.1"/>
    <property type="molecule type" value="Genomic_DNA"/>
</dbReference>
<evidence type="ECO:0000256" key="5">
    <source>
        <dbReference type="SAM" id="MobiDB-lite"/>
    </source>
</evidence>
<gene>
    <name evidence="8" type="ORF">B4U79_17526</name>
</gene>
<feature type="region of interest" description="Disordered" evidence="5">
    <location>
        <begin position="411"/>
        <end position="473"/>
    </location>
</feature>
<dbReference type="Gene3D" id="6.10.140.2220">
    <property type="match status" value="1"/>
</dbReference>